<organism evidence="3">
    <name type="scientific">Dissoconium aciculare CBS 342.82</name>
    <dbReference type="NCBI Taxonomy" id="1314786"/>
    <lineage>
        <taxon>Eukaryota</taxon>
        <taxon>Fungi</taxon>
        <taxon>Dikarya</taxon>
        <taxon>Ascomycota</taxon>
        <taxon>Pezizomycotina</taxon>
        <taxon>Dothideomycetes</taxon>
        <taxon>Dothideomycetidae</taxon>
        <taxon>Mycosphaerellales</taxon>
        <taxon>Dissoconiaceae</taxon>
        <taxon>Dissoconium</taxon>
    </lineage>
</organism>
<dbReference type="PANTHER" id="PTHR11145:SF8">
    <property type="entry name" value="RE57120P"/>
    <property type="match status" value="1"/>
</dbReference>
<accession>A0A6J3LUC2</accession>
<dbReference type="Gene3D" id="3.30.710.10">
    <property type="entry name" value="Potassium Channel Kv1.1, Chain A"/>
    <property type="match status" value="1"/>
</dbReference>
<gene>
    <name evidence="3" type="ORF">K489DRAFT_77913</name>
</gene>
<reference evidence="3" key="2">
    <citation type="submission" date="2020-04" db="EMBL/GenBank/DDBJ databases">
        <authorList>
            <consortium name="NCBI Genome Project"/>
        </authorList>
    </citation>
    <scope>NUCLEOTIDE SEQUENCE</scope>
    <source>
        <strain evidence="3">CBS 342.82</strain>
    </source>
</reference>
<protein>
    <recommendedName>
        <fullName evidence="1">Potassium channel tetramerisation-type BTB domain-containing protein</fullName>
    </recommendedName>
</protein>
<evidence type="ECO:0000313" key="3">
    <source>
        <dbReference type="RefSeq" id="XP_033456279.1"/>
    </source>
</evidence>
<keyword evidence="2" id="KW-1185">Reference proteome</keyword>
<dbReference type="InterPro" id="IPR011333">
    <property type="entry name" value="SKP1/BTB/POZ_sf"/>
</dbReference>
<dbReference type="Pfam" id="PF02214">
    <property type="entry name" value="BTB_2"/>
    <property type="match status" value="1"/>
</dbReference>
<dbReference type="RefSeq" id="XP_033456279.1">
    <property type="nucleotide sequence ID" value="XM_033608916.1"/>
</dbReference>
<dbReference type="SUPFAM" id="SSF54695">
    <property type="entry name" value="POZ domain"/>
    <property type="match status" value="1"/>
</dbReference>
<dbReference type="Proteomes" id="UP000504637">
    <property type="component" value="Unplaced"/>
</dbReference>
<reference evidence="3" key="1">
    <citation type="submission" date="2020-01" db="EMBL/GenBank/DDBJ databases">
        <authorList>
            <consortium name="DOE Joint Genome Institute"/>
            <person name="Haridas S."/>
            <person name="Albert R."/>
            <person name="Binder M."/>
            <person name="Bloem J."/>
            <person name="Labutti K."/>
            <person name="Salamov A."/>
            <person name="Andreopoulos B."/>
            <person name="Baker S.E."/>
            <person name="Barry K."/>
            <person name="Bills G."/>
            <person name="Bluhm B.H."/>
            <person name="Cannon C."/>
            <person name="Castanera R."/>
            <person name="Culley D.E."/>
            <person name="Daum C."/>
            <person name="Ezra D."/>
            <person name="Gonzalez J.B."/>
            <person name="Henrissat B."/>
            <person name="Kuo A."/>
            <person name="Liang C."/>
            <person name="Lipzen A."/>
            <person name="Lutzoni F."/>
            <person name="Magnuson J."/>
            <person name="Mondo S."/>
            <person name="Nolan M."/>
            <person name="Ohm R."/>
            <person name="Pangilinan J."/>
            <person name="Park H.-J."/>
            <person name="Ramirez L."/>
            <person name="Alfaro M."/>
            <person name="Sun H."/>
            <person name="Tritt A."/>
            <person name="Yoshinaga Y."/>
            <person name="Zwiers L.-H."/>
            <person name="Turgeon B.G."/>
            <person name="Goodwin S.B."/>
            <person name="Spatafora J.W."/>
            <person name="Crous P.W."/>
            <person name="Grigoriev I.V."/>
        </authorList>
    </citation>
    <scope>NUCLEOTIDE SEQUENCE</scope>
    <source>
        <strain evidence="3">CBS 342.82</strain>
    </source>
</reference>
<dbReference type="InterPro" id="IPR003131">
    <property type="entry name" value="T1-type_BTB"/>
</dbReference>
<name>A0A6J3LUC2_9PEZI</name>
<reference evidence="3" key="3">
    <citation type="submission" date="2025-08" db="UniProtKB">
        <authorList>
            <consortium name="RefSeq"/>
        </authorList>
    </citation>
    <scope>IDENTIFICATION</scope>
    <source>
        <strain evidence="3">CBS 342.82</strain>
    </source>
</reference>
<sequence length="206" mass="23917">MINPRVTTTLPETFVKIKTGNQTFVTKPSSWKGKSLYFDQLFSGRWNDKSPDGSYYIDTDAQVFKHILLYLRTGVLPIFYDKTTGHDEIPYHQVLNEAEYFCIDRLVRWINGKTYLKVVDAEVITCDLWCPSLPYDNGPKQDSKNRILYQWKYPGTVNMPLASNMEGAVVAFTETKGKETGIAWRISRKEWDFNSDICTNPFREQM</sequence>
<dbReference type="OrthoDB" id="3740133at2759"/>
<dbReference type="GeneID" id="54366717"/>
<dbReference type="InterPro" id="IPR045068">
    <property type="entry name" value="BACURD1-3"/>
</dbReference>
<dbReference type="PANTHER" id="PTHR11145">
    <property type="entry name" value="BTB/POZ DOMAIN-CONTAINING ADAPTER FOR CUL3-MEDIATED RHOA DEGRADATION PROTEIN FAMILY MEMBER"/>
    <property type="match status" value="1"/>
</dbReference>
<dbReference type="AlphaFoldDB" id="A0A6J3LUC2"/>
<evidence type="ECO:0000259" key="1">
    <source>
        <dbReference type="Pfam" id="PF02214"/>
    </source>
</evidence>
<proteinExistence type="predicted"/>
<dbReference type="GO" id="GO:0051260">
    <property type="term" value="P:protein homooligomerization"/>
    <property type="evidence" value="ECO:0007669"/>
    <property type="project" value="InterPro"/>
</dbReference>
<evidence type="ECO:0000313" key="2">
    <source>
        <dbReference type="Proteomes" id="UP000504637"/>
    </source>
</evidence>
<feature type="domain" description="Potassium channel tetramerisation-type BTB" evidence="1">
    <location>
        <begin position="38"/>
        <end position="106"/>
    </location>
</feature>